<sequence length="187" mass="21237">MDTKSRNKKTGLPPTLNRLPMDASIIAVQNKLRSVSNGQAPPAVLKDCATIAIDIFKITQDDEDIAKDTEFVNLALDGCGLVYLIIHKGIAQVDRQTIVALDMEEDAPKLAWLVISQFQIPHVVVLADQYCRQLQNIRVFFQKKANGKLYRRVNPLKRYEDSQKIAVFRSELQQWITRLGVCFVQVR</sequence>
<accession>A0A0D2KXD0</accession>
<dbReference type="AlphaFoldDB" id="A0A0D2KXD0"/>
<organism evidence="1 2">
    <name type="scientific">Hypholoma sublateritium (strain FD-334 SS-4)</name>
    <dbReference type="NCBI Taxonomy" id="945553"/>
    <lineage>
        <taxon>Eukaryota</taxon>
        <taxon>Fungi</taxon>
        <taxon>Dikarya</taxon>
        <taxon>Basidiomycota</taxon>
        <taxon>Agaricomycotina</taxon>
        <taxon>Agaricomycetes</taxon>
        <taxon>Agaricomycetidae</taxon>
        <taxon>Agaricales</taxon>
        <taxon>Agaricineae</taxon>
        <taxon>Strophariaceae</taxon>
        <taxon>Hypholoma</taxon>
    </lineage>
</organism>
<dbReference type="OrthoDB" id="3069009at2759"/>
<evidence type="ECO:0000313" key="1">
    <source>
        <dbReference type="EMBL" id="KJA19192.1"/>
    </source>
</evidence>
<reference evidence="2" key="1">
    <citation type="submission" date="2014-04" db="EMBL/GenBank/DDBJ databases">
        <title>Evolutionary Origins and Diversification of the Mycorrhizal Mutualists.</title>
        <authorList>
            <consortium name="DOE Joint Genome Institute"/>
            <consortium name="Mycorrhizal Genomics Consortium"/>
            <person name="Kohler A."/>
            <person name="Kuo A."/>
            <person name="Nagy L.G."/>
            <person name="Floudas D."/>
            <person name="Copeland A."/>
            <person name="Barry K.W."/>
            <person name="Cichocki N."/>
            <person name="Veneault-Fourrey C."/>
            <person name="LaButti K."/>
            <person name="Lindquist E.A."/>
            <person name="Lipzen A."/>
            <person name="Lundell T."/>
            <person name="Morin E."/>
            <person name="Murat C."/>
            <person name="Riley R."/>
            <person name="Ohm R."/>
            <person name="Sun H."/>
            <person name="Tunlid A."/>
            <person name="Henrissat B."/>
            <person name="Grigoriev I.V."/>
            <person name="Hibbett D.S."/>
            <person name="Martin F."/>
        </authorList>
    </citation>
    <scope>NUCLEOTIDE SEQUENCE [LARGE SCALE GENOMIC DNA]</scope>
    <source>
        <strain evidence="2">FD-334 SS-4</strain>
    </source>
</reference>
<name>A0A0D2KXD0_HYPSF</name>
<protein>
    <submittedName>
        <fullName evidence="1">Uncharacterized protein</fullName>
    </submittedName>
</protein>
<evidence type="ECO:0000313" key="2">
    <source>
        <dbReference type="Proteomes" id="UP000054270"/>
    </source>
</evidence>
<dbReference type="Proteomes" id="UP000054270">
    <property type="component" value="Unassembled WGS sequence"/>
</dbReference>
<proteinExistence type="predicted"/>
<keyword evidence="2" id="KW-1185">Reference proteome</keyword>
<dbReference type="EMBL" id="KN817580">
    <property type="protein sequence ID" value="KJA19192.1"/>
    <property type="molecule type" value="Genomic_DNA"/>
</dbReference>
<gene>
    <name evidence="1" type="ORF">HYPSUDRAFT_898186</name>
</gene>